<protein>
    <submittedName>
        <fullName evidence="3">Protein SMG5</fullName>
    </submittedName>
</protein>
<keyword evidence="4" id="KW-1185">Reference proteome</keyword>
<dbReference type="OrthoDB" id="5920073at2759"/>
<dbReference type="PANTHER" id="PTHR15696">
    <property type="entry name" value="SMG-7 SUPPRESSOR WITH MORPHOLOGICAL EFFECT ON GENITALIA PROTEIN 7"/>
    <property type="match status" value="1"/>
</dbReference>
<evidence type="ECO:0000256" key="1">
    <source>
        <dbReference type="ARBA" id="ARBA00023161"/>
    </source>
</evidence>
<dbReference type="EMBL" id="HG807028">
    <property type="protein sequence ID" value="CDW60343.1"/>
    <property type="molecule type" value="Genomic_DNA"/>
</dbReference>
<evidence type="ECO:0000313" key="4">
    <source>
        <dbReference type="Proteomes" id="UP000030665"/>
    </source>
</evidence>
<reference evidence="3" key="1">
    <citation type="submission" date="2014-01" db="EMBL/GenBank/DDBJ databases">
        <authorList>
            <person name="Aslett M."/>
        </authorList>
    </citation>
    <scope>NUCLEOTIDE SEQUENCE</scope>
</reference>
<evidence type="ECO:0000259" key="2">
    <source>
        <dbReference type="Pfam" id="PF10373"/>
    </source>
</evidence>
<dbReference type="InterPro" id="IPR011990">
    <property type="entry name" value="TPR-like_helical_dom_sf"/>
</dbReference>
<keyword evidence="1" id="KW-0866">Nonsense-mediated mRNA decay</keyword>
<proteinExistence type="predicted"/>
<dbReference type="Proteomes" id="UP000030665">
    <property type="component" value="Unassembled WGS sequence"/>
</dbReference>
<feature type="domain" description="DNA/RNA-binding" evidence="2">
    <location>
        <begin position="132"/>
        <end position="399"/>
    </location>
</feature>
<gene>
    <name evidence="3" type="ORF">TTRE_0000871101</name>
</gene>
<dbReference type="GO" id="GO:0042162">
    <property type="term" value="F:telomeric DNA binding"/>
    <property type="evidence" value="ECO:0007669"/>
    <property type="project" value="TreeGrafter"/>
</dbReference>
<sequence>MYESIILGDPQCLAIDAERLMWQHCFQQFFDPISRNATRLKAEQLRKAMELLHVATNYYFCLIRKVAKVGSALAEETVLSVPTSLRWNKTDYESQDVFVVEMIYHMYIHMGDIVRYRSAIYPTVVYRAYPTAEKLYQYALSLKPDESTPFSRLGMLCSSVGRPLEAACYHLRGSRAKERPDESSQYFSLLLTENERHHYLSAEERKGTDKRKTEVHFSEAFIYSSLRVARYLYSNTAESQDFQLPAMVEENIQLLNHCFQLLLNRRFKGYVYRDINSNTIISLVSIQMELIELLQEKGSRKAKISHLLPASGNIPAKMVNKNSNDLAKVACVMVSRKLRALQEISWLKVLKVICNWLQLHPEELRAMGAGSWARFVSLVNLLPTEFELSDINARNKKIAKEIRGLFYMPLSEWEQEVSLPEDACVFDILKLRLHQRVITRRMSETAVCFLRICCLRKYAHEFMRHAFTGLRIDNSTLKFVSQDSSNDDTMKLPLLSPMKNSEKLPLDNIAHDGDLQISQVIEHVLSILTDQLHEWKAGMLSARQAIAWIEYEWVHSNRCLMVRTSDSCSEKWEGELADVTLELVRMYDLLIKKPPYPRHQVILLTDYSCKSEEFKRIYAQAKEDGVEDIDVRNVGDFYAEWIKKEY</sequence>
<dbReference type="InterPro" id="IPR018834">
    <property type="entry name" value="DNA/RNA-bd_Est1-type"/>
</dbReference>
<organism evidence="3 4">
    <name type="scientific">Trichuris trichiura</name>
    <name type="common">Whipworm</name>
    <name type="synonym">Trichocephalus trichiurus</name>
    <dbReference type="NCBI Taxonomy" id="36087"/>
    <lineage>
        <taxon>Eukaryota</taxon>
        <taxon>Metazoa</taxon>
        <taxon>Ecdysozoa</taxon>
        <taxon>Nematoda</taxon>
        <taxon>Enoplea</taxon>
        <taxon>Dorylaimia</taxon>
        <taxon>Trichinellida</taxon>
        <taxon>Trichuridae</taxon>
        <taxon>Trichuris</taxon>
    </lineage>
</organism>
<dbReference type="PANTHER" id="PTHR15696:SF0">
    <property type="entry name" value="TELOMERASE-BINDING PROTEIN EST1A"/>
    <property type="match status" value="1"/>
</dbReference>
<dbReference type="Pfam" id="PF10373">
    <property type="entry name" value="EST1_DNA_bind"/>
    <property type="match status" value="1"/>
</dbReference>
<dbReference type="Gene3D" id="1.25.40.10">
    <property type="entry name" value="Tetratricopeptide repeat domain"/>
    <property type="match status" value="1"/>
</dbReference>
<dbReference type="GO" id="GO:0000184">
    <property type="term" value="P:nuclear-transcribed mRNA catabolic process, nonsense-mediated decay"/>
    <property type="evidence" value="ECO:0007669"/>
    <property type="project" value="UniProtKB-KW"/>
</dbReference>
<dbReference type="InterPro" id="IPR045153">
    <property type="entry name" value="Est1/Ebs1-like"/>
</dbReference>
<dbReference type="AlphaFoldDB" id="A0A077ZKV3"/>
<dbReference type="GO" id="GO:0070034">
    <property type="term" value="F:telomerase RNA binding"/>
    <property type="evidence" value="ECO:0007669"/>
    <property type="project" value="TreeGrafter"/>
</dbReference>
<dbReference type="STRING" id="36087.A0A077ZKV3"/>
<dbReference type="GO" id="GO:0005697">
    <property type="term" value="C:telomerase holoenzyme complex"/>
    <property type="evidence" value="ECO:0007669"/>
    <property type="project" value="TreeGrafter"/>
</dbReference>
<name>A0A077ZKV3_TRITR</name>
<dbReference type="SUPFAM" id="SSF48452">
    <property type="entry name" value="TPR-like"/>
    <property type="match status" value="1"/>
</dbReference>
<reference evidence="3" key="2">
    <citation type="submission" date="2014-03" db="EMBL/GenBank/DDBJ databases">
        <title>The whipworm genome and dual-species transcriptomics of an intimate host-pathogen interaction.</title>
        <authorList>
            <person name="Foth B.J."/>
            <person name="Tsai I.J."/>
            <person name="Reid A.J."/>
            <person name="Bancroft A.J."/>
            <person name="Nichol S."/>
            <person name="Tracey A."/>
            <person name="Holroyd N."/>
            <person name="Cotton J.A."/>
            <person name="Stanley E.J."/>
            <person name="Zarowiecki M."/>
            <person name="Liu J.Z."/>
            <person name="Huckvale T."/>
            <person name="Cooper P.J."/>
            <person name="Grencis R.K."/>
            <person name="Berriman M."/>
        </authorList>
    </citation>
    <scope>NUCLEOTIDE SEQUENCE [LARGE SCALE GENOMIC DNA]</scope>
</reference>
<accession>A0A077ZKV3</accession>
<evidence type="ECO:0000313" key="3">
    <source>
        <dbReference type="EMBL" id="CDW60343.1"/>
    </source>
</evidence>